<dbReference type="EMBL" id="MFES01000021">
    <property type="protein sequence ID" value="OGE85877.1"/>
    <property type="molecule type" value="Genomic_DNA"/>
</dbReference>
<keyword evidence="5" id="KW-0378">Hydrolase</keyword>
<evidence type="ECO:0000256" key="12">
    <source>
        <dbReference type="NCBIfam" id="TIGR00416"/>
    </source>
</evidence>
<accession>A0A1F5P7F7</accession>
<dbReference type="NCBIfam" id="TIGR00416">
    <property type="entry name" value="sms"/>
    <property type="match status" value="1"/>
</dbReference>
<dbReference type="PANTHER" id="PTHR32472:SF10">
    <property type="entry name" value="DNA REPAIR PROTEIN RADA-LIKE PROTEIN"/>
    <property type="match status" value="1"/>
</dbReference>
<evidence type="ECO:0000256" key="5">
    <source>
        <dbReference type="ARBA" id="ARBA00022801"/>
    </source>
</evidence>
<dbReference type="GO" id="GO:0005524">
    <property type="term" value="F:ATP binding"/>
    <property type="evidence" value="ECO:0007669"/>
    <property type="project" value="UniProtKB-UniRule"/>
</dbReference>
<keyword evidence="6 13" id="KW-0862">Zinc</keyword>
<dbReference type="SUPFAM" id="SSF54211">
    <property type="entry name" value="Ribosomal protein S5 domain 2-like"/>
    <property type="match status" value="1"/>
</dbReference>
<dbReference type="Pfam" id="PF18073">
    <property type="entry name" value="Zn_ribbon_LapB"/>
    <property type="match status" value="1"/>
</dbReference>
<dbReference type="PROSITE" id="PS50162">
    <property type="entry name" value="RECA_2"/>
    <property type="match status" value="1"/>
</dbReference>
<evidence type="ECO:0000256" key="11">
    <source>
        <dbReference type="HAMAP-Rule" id="MF_01498"/>
    </source>
</evidence>
<evidence type="ECO:0000256" key="6">
    <source>
        <dbReference type="ARBA" id="ARBA00022833"/>
    </source>
</evidence>
<keyword evidence="4 13" id="KW-0863">Zinc-finger</keyword>
<evidence type="ECO:0000256" key="2">
    <source>
        <dbReference type="ARBA" id="ARBA00022741"/>
    </source>
</evidence>
<keyword evidence="10 11" id="KW-0234">DNA repair</keyword>
<dbReference type="InterPro" id="IPR041166">
    <property type="entry name" value="Rubredoxin_2"/>
</dbReference>
<dbReference type="GO" id="GO:0003684">
    <property type="term" value="F:damaged DNA binding"/>
    <property type="evidence" value="ECO:0007669"/>
    <property type="project" value="InterPro"/>
</dbReference>
<dbReference type="CDD" id="cd01121">
    <property type="entry name" value="RadA_SMS_N"/>
    <property type="match status" value="1"/>
</dbReference>
<dbReference type="GO" id="GO:0005829">
    <property type="term" value="C:cytosol"/>
    <property type="evidence" value="ECO:0007669"/>
    <property type="project" value="TreeGrafter"/>
</dbReference>
<dbReference type="Gene3D" id="3.30.230.10">
    <property type="match status" value="1"/>
</dbReference>
<dbReference type="PANTHER" id="PTHR32472">
    <property type="entry name" value="DNA REPAIR PROTEIN RADA"/>
    <property type="match status" value="1"/>
</dbReference>
<dbReference type="FunFam" id="3.40.50.300:FF:000050">
    <property type="entry name" value="DNA repair protein RadA"/>
    <property type="match status" value="1"/>
</dbReference>
<dbReference type="GO" id="GO:0140664">
    <property type="term" value="F:ATP-dependent DNA damage sensor activity"/>
    <property type="evidence" value="ECO:0007669"/>
    <property type="project" value="InterPro"/>
</dbReference>
<keyword evidence="2 11" id="KW-0547">Nucleotide-binding</keyword>
<reference evidence="15 16" key="1">
    <citation type="journal article" date="2016" name="Nat. Commun.">
        <title>Thousands of microbial genomes shed light on interconnected biogeochemical processes in an aquifer system.</title>
        <authorList>
            <person name="Anantharaman K."/>
            <person name="Brown C.T."/>
            <person name="Hug L.A."/>
            <person name="Sharon I."/>
            <person name="Castelle C.J."/>
            <person name="Probst A.J."/>
            <person name="Thomas B.C."/>
            <person name="Singh A."/>
            <person name="Wilkins M.J."/>
            <person name="Karaoz U."/>
            <person name="Brodie E.L."/>
            <person name="Williams K.H."/>
            <person name="Hubbard S.S."/>
            <person name="Banfield J.F."/>
        </authorList>
    </citation>
    <scope>NUCLEOTIDE SEQUENCE [LARGE SCALE GENOMIC DNA]</scope>
</reference>
<keyword evidence="7 11" id="KW-0067">ATP-binding</keyword>
<evidence type="ECO:0000313" key="16">
    <source>
        <dbReference type="Proteomes" id="UP000176786"/>
    </source>
</evidence>
<keyword evidence="1 11" id="KW-0479">Metal-binding</keyword>
<comment type="similarity">
    <text evidence="11 13">Belongs to the RecA family. RadA subfamily.</text>
</comment>
<evidence type="ECO:0000256" key="10">
    <source>
        <dbReference type="ARBA" id="ARBA00023204"/>
    </source>
</evidence>
<organism evidence="15 16">
    <name type="scientific">Candidatus Doudnabacteria bacterium RIFCSPHIGHO2_02_FULL_46_11</name>
    <dbReference type="NCBI Taxonomy" id="1817832"/>
    <lineage>
        <taxon>Bacteria</taxon>
        <taxon>Candidatus Doudnaibacteriota</taxon>
    </lineage>
</organism>
<evidence type="ECO:0000256" key="4">
    <source>
        <dbReference type="ARBA" id="ARBA00022771"/>
    </source>
</evidence>
<dbReference type="SUPFAM" id="SSF52540">
    <property type="entry name" value="P-loop containing nucleoside triphosphate hydrolases"/>
    <property type="match status" value="1"/>
</dbReference>
<comment type="function">
    <text evidence="11">Plays a role in repairing double-strand DNA breaks, probably involving stabilizing or processing branched DNA or blocked replication forks.</text>
</comment>
<feature type="domain" description="RecA family profile 1" evidence="14">
    <location>
        <begin position="66"/>
        <end position="216"/>
    </location>
</feature>
<comment type="caution">
    <text evidence="15">The sequence shown here is derived from an EMBL/GenBank/DDBJ whole genome shotgun (WGS) entry which is preliminary data.</text>
</comment>
<dbReference type="InterPro" id="IPR020588">
    <property type="entry name" value="RecA_ATP-bd"/>
</dbReference>
<dbReference type="InterPro" id="IPR003593">
    <property type="entry name" value="AAA+_ATPase"/>
</dbReference>
<gene>
    <name evidence="11" type="primary">radA</name>
    <name evidence="15" type="ORF">A3J48_04775</name>
</gene>
<dbReference type="InterPro" id="IPR004504">
    <property type="entry name" value="DNA_repair_RadA"/>
</dbReference>
<evidence type="ECO:0000259" key="14">
    <source>
        <dbReference type="PROSITE" id="PS50162"/>
    </source>
</evidence>
<feature type="binding site" evidence="11">
    <location>
        <begin position="95"/>
        <end position="102"/>
    </location>
    <ligand>
        <name>ATP</name>
        <dbReference type="ChEBI" id="CHEBI:30616"/>
    </ligand>
</feature>
<proteinExistence type="inferred from homology"/>
<dbReference type="SMART" id="SM00382">
    <property type="entry name" value="AAA"/>
    <property type="match status" value="1"/>
</dbReference>
<evidence type="ECO:0000256" key="3">
    <source>
        <dbReference type="ARBA" id="ARBA00022763"/>
    </source>
</evidence>
<evidence type="ECO:0000256" key="1">
    <source>
        <dbReference type="ARBA" id="ARBA00022723"/>
    </source>
</evidence>
<evidence type="ECO:0000256" key="13">
    <source>
        <dbReference type="RuleBase" id="RU003555"/>
    </source>
</evidence>
<comment type="domain">
    <text evidence="11">The middle region has homology to RecA with ATPase motifs including the RadA KNRFG motif, while the C-terminus is homologous to Lon protease.</text>
</comment>
<dbReference type="Pfam" id="PF13541">
    <property type="entry name" value="ChlI"/>
    <property type="match status" value="1"/>
</dbReference>
<evidence type="ECO:0000256" key="9">
    <source>
        <dbReference type="ARBA" id="ARBA00023125"/>
    </source>
</evidence>
<dbReference type="GO" id="GO:0000725">
    <property type="term" value="P:recombinational repair"/>
    <property type="evidence" value="ECO:0007669"/>
    <property type="project" value="UniProtKB-UniRule"/>
</dbReference>
<feature type="region of interest" description="Lon-protease-like" evidence="11">
    <location>
        <begin position="352"/>
        <end position="454"/>
    </location>
</feature>
<dbReference type="Proteomes" id="UP000176786">
    <property type="component" value="Unassembled WGS sequence"/>
</dbReference>
<keyword evidence="3 11" id="KW-0227">DNA damage</keyword>
<comment type="function">
    <text evidence="13">DNA-dependent ATPase involved in processing of recombination intermediates, plays a role in repairing DNA breaks. Stimulates the branch migration of RecA-mediated strand transfer reactions, allowing the 3' invading strand to extend heteroduplex DNA faster. Binds ssDNA in the presence of ADP but not other nucleotides, has ATPase activity that is stimulated by ssDNA and various branched DNA structures, but inhibited by SSB. Does not have RecA's homology-searching function.</text>
</comment>
<keyword evidence="9 11" id="KW-0238">DNA-binding</keyword>
<dbReference type="InterPro" id="IPR020568">
    <property type="entry name" value="Ribosomal_Su5_D2-typ_SF"/>
</dbReference>
<dbReference type="AlphaFoldDB" id="A0A1F5P7F7"/>
<name>A0A1F5P7F7_9BACT</name>
<dbReference type="InterPro" id="IPR014721">
    <property type="entry name" value="Ribsml_uS5_D2-typ_fold_subgr"/>
</dbReference>
<dbReference type="HAMAP" id="MF_01498">
    <property type="entry name" value="RadA_bact"/>
    <property type="match status" value="1"/>
</dbReference>
<sequence>MAKTATLYRCSECEATGPKWSGRCWSCNAWGTIEEIAMGSGTPLGQSLARGALSRVIDLQSVSGKETVRFSTNINEFDRCLGGGIVPGSAVLLGGDPGVGKSTLALQIAQSLLASKVNILYVAGEESPAQIKMRAERLNDKDLLNLSILADTNLLNILATSAAQKPNLLIIDSIQTIYNPEANGVPGSVAQVSGAAAKLVELAKTHNIAMILIGHVTKEGYIAGPKMLEHMVDVVLYLEGERFQSLRLLRAVKNRFGGINEVGVFEMTGAGMSEVANPSKLFLDEQISSRSGAAFTAIMEGTRVVACEIQALLSKSTLAYPKRTSVGFDLNRLWLILAVLAKHGKLPVHEQDVYINVVGGLKISEPASDLPVALSMISSLLDTPVSAEIVSVGEIGLSGEIRPVSQFDRRASEVERLGFSKMVIPARQNPGKTKLELIRVGDIRELIQKLFGKK</sequence>
<dbReference type="InterPro" id="IPR027417">
    <property type="entry name" value="P-loop_NTPase"/>
</dbReference>
<dbReference type="GO" id="GO:0008270">
    <property type="term" value="F:zinc ion binding"/>
    <property type="evidence" value="ECO:0007669"/>
    <property type="project" value="UniProtKB-KW"/>
</dbReference>
<feature type="short sequence motif" description="RadA KNRFG motif" evidence="11">
    <location>
        <begin position="253"/>
        <end position="257"/>
    </location>
</feature>
<dbReference type="Gene3D" id="3.40.50.300">
    <property type="entry name" value="P-loop containing nucleotide triphosphate hydrolases"/>
    <property type="match status" value="1"/>
</dbReference>
<evidence type="ECO:0000256" key="7">
    <source>
        <dbReference type="ARBA" id="ARBA00022840"/>
    </source>
</evidence>
<dbReference type="PRINTS" id="PR01874">
    <property type="entry name" value="DNAREPAIRADA"/>
</dbReference>
<dbReference type="GO" id="GO:0016787">
    <property type="term" value="F:hydrolase activity"/>
    <property type="evidence" value="ECO:0007669"/>
    <property type="project" value="UniProtKB-KW"/>
</dbReference>
<evidence type="ECO:0000313" key="15">
    <source>
        <dbReference type="EMBL" id="OGE85877.1"/>
    </source>
</evidence>
<dbReference type="STRING" id="1817832.A3J48_04775"/>
<keyword evidence="8 11" id="KW-0346">Stress response</keyword>
<evidence type="ECO:0000256" key="8">
    <source>
        <dbReference type="ARBA" id="ARBA00023016"/>
    </source>
</evidence>
<protein>
    <recommendedName>
        <fullName evidence="11 12">DNA repair protein RadA</fullName>
    </recommendedName>
</protein>
<dbReference type="Pfam" id="PF13481">
    <property type="entry name" value="AAA_25"/>
    <property type="match status" value="1"/>
</dbReference>